<dbReference type="EMBL" id="MVHW01000024">
    <property type="protein sequence ID" value="ORB02835.1"/>
    <property type="molecule type" value="Genomic_DNA"/>
</dbReference>
<dbReference type="GO" id="GO:0050660">
    <property type="term" value="F:flavin adenine dinucleotide binding"/>
    <property type="evidence" value="ECO:0007669"/>
    <property type="project" value="InterPro"/>
</dbReference>
<evidence type="ECO:0000256" key="1">
    <source>
        <dbReference type="ARBA" id="ARBA00001974"/>
    </source>
</evidence>
<dbReference type="Gene3D" id="2.40.110.10">
    <property type="entry name" value="Butyryl-CoA Dehydrogenase, subunit A, domain 2"/>
    <property type="match status" value="1"/>
</dbReference>
<protein>
    <submittedName>
        <fullName evidence="12">Acyl-CoA dehydrogenase</fullName>
    </submittedName>
</protein>
<dbReference type="InterPro" id="IPR013786">
    <property type="entry name" value="AcylCoA_DH/ox_N"/>
</dbReference>
<evidence type="ECO:0000313" key="14">
    <source>
        <dbReference type="Proteomes" id="UP000465812"/>
    </source>
</evidence>
<organism evidence="12 13">
    <name type="scientific">Mycobacterium mantenii</name>
    <dbReference type="NCBI Taxonomy" id="560555"/>
    <lineage>
        <taxon>Bacteria</taxon>
        <taxon>Bacillati</taxon>
        <taxon>Actinomycetota</taxon>
        <taxon>Actinomycetes</taxon>
        <taxon>Mycobacteriales</taxon>
        <taxon>Mycobacteriaceae</taxon>
        <taxon>Mycobacterium</taxon>
        <taxon>Mycobacterium avium complex (MAC)</taxon>
    </lineage>
</organism>
<dbReference type="SUPFAM" id="SSF56645">
    <property type="entry name" value="Acyl-CoA dehydrogenase NM domain-like"/>
    <property type="match status" value="1"/>
</dbReference>
<accession>A0A1X0FMF5</accession>
<keyword evidence="14" id="KW-1185">Reference proteome</keyword>
<dbReference type="InterPro" id="IPR036250">
    <property type="entry name" value="AcylCo_DH-like_C"/>
</dbReference>
<sequence>MDFSFDTQTSELRDLCRAFAQKEIAPHAAQWSEQHRFPTEVFKKMGELGLMGMLAPEEYGGTDVGFVPYVAAMEEIGVADQSVATSWNAHTTIASLPLIRYGTHEQKEKWLRPLAEGTHIGAFGLTEPAAGSDAASIRTRARREAGGWLINGTKMFITNAGTDMSLGVSLLAVTDDDGAARRYGTFFVPSGTEGFTLGAPLRKLGWNASDTRELVFEDCWVPDDHLIGDDGTGLRQFLEVLDPGRISVAALSLSLAEAALRLAVRQCREREQFGRPIAAFQAIAHKVADMATEVEAVRWLVYRAAWLADTGQPFGRAAAMAKLHASEVANRAASASLQIHGGYGYMRESEIARFYSDAKILEIGEGTSEIQRNVIARSVIGKI</sequence>
<gene>
    <name evidence="12" type="ORF">BST30_19175</name>
    <name evidence="11" type="ORF">MMAN_21730</name>
</gene>
<dbReference type="PANTHER" id="PTHR43884">
    <property type="entry name" value="ACYL-COA DEHYDROGENASE"/>
    <property type="match status" value="1"/>
</dbReference>
<dbReference type="FunFam" id="1.10.540.10:FF:000002">
    <property type="entry name" value="Acyl-CoA dehydrogenase FadE19"/>
    <property type="match status" value="1"/>
</dbReference>
<comment type="catalytic activity">
    <reaction evidence="6">
        <text>a 2,3-saturated acyl-CoA + A = a 2,3-dehydroacyl-CoA + AH2</text>
        <dbReference type="Rhea" id="RHEA:48608"/>
        <dbReference type="ChEBI" id="CHEBI:13193"/>
        <dbReference type="ChEBI" id="CHEBI:17499"/>
        <dbReference type="ChEBI" id="CHEBI:60015"/>
        <dbReference type="ChEBI" id="CHEBI:65111"/>
    </reaction>
</comment>
<feature type="domain" description="Acyl-CoA oxidase/dehydrogenase middle" evidence="9">
    <location>
        <begin position="122"/>
        <end position="219"/>
    </location>
</feature>
<proteinExistence type="inferred from homology"/>
<dbReference type="PIRSF" id="PIRSF016578">
    <property type="entry name" value="HsaA"/>
    <property type="match status" value="1"/>
</dbReference>
<evidence type="ECO:0000256" key="5">
    <source>
        <dbReference type="ARBA" id="ARBA00023002"/>
    </source>
</evidence>
<reference evidence="11" key="3">
    <citation type="submission" date="2020-02" db="EMBL/GenBank/DDBJ databases">
        <authorList>
            <person name="Matsumoto Y."/>
            <person name="Motooka D."/>
            <person name="Nakamura S."/>
        </authorList>
    </citation>
    <scope>NUCLEOTIDE SEQUENCE</scope>
    <source>
        <strain evidence="11">JCM 18113</strain>
    </source>
</reference>
<dbReference type="SUPFAM" id="SSF47203">
    <property type="entry name" value="Acyl-CoA dehydrogenase C-terminal domain-like"/>
    <property type="match status" value="1"/>
</dbReference>
<dbReference type="InterPro" id="IPR009075">
    <property type="entry name" value="AcylCo_DH/oxidase_C"/>
</dbReference>
<dbReference type="Gene3D" id="1.10.540.10">
    <property type="entry name" value="Acyl-CoA dehydrogenase/oxidase, N-terminal domain"/>
    <property type="match status" value="1"/>
</dbReference>
<dbReference type="AlphaFoldDB" id="A0A1X0FMF5"/>
<dbReference type="FunFam" id="1.20.140.10:FF:000001">
    <property type="entry name" value="Acyl-CoA dehydrogenase"/>
    <property type="match status" value="1"/>
</dbReference>
<dbReference type="Proteomes" id="UP000192760">
    <property type="component" value="Unassembled WGS sequence"/>
</dbReference>
<comment type="similarity">
    <text evidence="2 7">Belongs to the acyl-CoA dehydrogenase family.</text>
</comment>
<keyword evidence="5 7" id="KW-0560">Oxidoreductase</keyword>
<evidence type="ECO:0000259" key="10">
    <source>
        <dbReference type="Pfam" id="PF02771"/>
    </source>
</evidence>
<evidence type="ECO:0000313" key="11">
    <source>
        <dbReference type="EMBL" id="BBY38039.1"/>
    </source>
</evidence>
<evidence type="ECO:0000256" key="3">
    <source>
        <dbReference type="ARBA" id="ARBA00022630"/>
    </source>
</evidence>
<reference evidence="12 13" key="1">
    <citation type="submission" date="2017-02" db="EMBL/GenBank/DDBJ databases">
        <title>The new phylogeny of genus Mycobacterium.</title>
        <authorList>
            <person name="Tortoli E."/>
            <person name="Trovato A."/>
            <person name="Cirillo D.M."/>
        </authorList>
    </citation>
    <scope>NUCLEOTIDE SEQUENCE [LARGE SCALE GENOMIC DNA]</scope>
    <source>
        <strain evidence="12 13">DSM 45255</strain>
    </source>
</reference>
<dbReference type="EMBL" id="AP022590">
    <property type="protein sequence ID" value="BBY38039.1"/>
    <property type="molecule type" value="Genomic_DNA"/>
</dbReference>
<dbReference type="GO" id="GO:0003995">
    <property type="term" value="F:acyl-CoA dehydrogenase activity"/>
    <property type="evidence" value="ECO:0007669"/>
    <property type="project" value="InterPro"/>
</dbReference>
<dbReference type="Pfam" id="PF02770">
    <property type="entry name" value="Acyl-CoA_dh_M"/>
    <property type="match status" value="1"/>
</dbReference>
<evidence type="ECO:0000313" key="12">
    <source>
        <dbReference type="EMBL" id="ORB02835.1"/>
    </source>
</evidence>
<dbReference type="STRING" id="560555.BST30_19175"/>
<dbReference type="Pfam" id="PF02771">
    <property type="entry name" value="Acyl-CoA_dh_N"/>
    <property type="match status" value="1"/>
</dbReference>
<evidence type="ECO:0000256" key="2">
    <source>
        <dbReference type="ARBA" id="ARBA00009347"/>
    </source>
</evidence>
<name>A0A1X0FMF5_MYCNT</name>
<dbReference type="InterPro" id="IPR006089">
    <property type="entry name" value="Acyl-CoA_DH_CS"/>
</dbReference>
<dbReference type="InterPro" id="IPR037069">
    <property type="entry name" value="AcylCoA_DH/ox_N_sf"/>
</dbReference>
<dbReference type="Proteomes" id="UP000465812">
    <property type="component" value="Chromosome"/>
</dbReference>
<dbReference type="InterPro" id="IPR046373">
    <property type="entry name" value="Acyl-CoA_Oxase/DH_mid-dom_sf"/>
</dbReference>
<dbReference type="InterPro" id="IPR006091">
    <property type="entry name" value="Acyl-CoA_Oxase/DH_mid-dom"/>
</dbReference>
<dbReference type="FunFam" id="2.40.110.10:FF:000002">
    <property type="entry name" value="Acyl-CoA dehydrogenase fadE12"/>
    <property type="match status" value="1"/>
</dbReference>
<evidence type="ECO:0000256" key="7">
    <source>
        <dbReference type="RuleBase" id="RU362125"/>
    </source>
</evidence>
<feature type="domain" description="Acyl-CoA dehydrogenase/oxidase C-terminal" evidence="8">
    <location>
        <begin position="231"/>
        <end position="379"/>
    </location>
</feature>
<evidence type="ECO:0000256" key="6">
    <source>
        <dbReference type="ARBA" id="ARBA00052546"/>
    </source>
</evidence>
<keyword evidence="4 7" id="KW-0274">FAD</keyword>
<evidence type="ECO:0000313" key="13">
    <source>
        <dbReference type="Proteomes" id="UP000192760"/>
    </source>
</evidence>
<keyword evidence="3 7" id="KW-0285">Flavoprotein</keyword>
<reference evidence="11 14" key="2">
    <citation type="journal article" date="2019" name="Emerg. Microbes Infect.">
        <title>Comprehensive subspecies identification of 175 nontuberculous mycobacteria species based on 7547 genomic profiles.</title>
        <authorList>
            <person name="Matsumoto Y."/>
            <person name="Kinjo T."/>
            <person name="Motooka D."/>
            <person name="Nabeya D."/>
            <person name="Jung N."/>
            <person name="Uechi K."/>
            <person name="Horii T."/>
            <person name="Iida T."/>
            <person name="Fujita J."/>
            <person name="Nakamura S."/>
        </authorList>
    </citation>
    <scope>NUCLEOTIDE SEQUENCE [LARGE SCALE GENOMIC DNA]</scope>
    <source>
        <strain evidence="11 14">JCM 18113</strain>
    </source>
</reference>
<dbReference type="Gene3D" id="1.20.140.10">
    <property type="entry name" value="Butyryl-CoA Dehydrogenase, subunit A, domain 3"/>
    <property type="match status" value="1"/>
</dbReference>
<evidence type="ECO:0000256" key="4">
    <source>
        <dbReference type="ARBA" id="ARBA00022827"/>
    </source>
</evidence>
<dbReference type="PANTHER" id="PTHR43884:SF12">
    <property type="entry name" value="ISOVALERYL-COA DEHYDROGENASE, MITOCHONDRIAL-RELATED"/>
    <property type="match status" value="1"/>
</dbReference>
<dbReference type="PROSITE" id="PS00072">
    <property type="entry name" value="ACYL_COA_DH_1"/>
    <property type="match status" value="1"/>
</dbReference>
<evidence type="ECO:0000259" key="9">
    <source>
        <dbReference type="Pfam" id="PF02770"/>
    </source>
</evidence>
<feature type="domain" description="Acyl-CoA dehydrogenase/oxidase N-terminal" evidence="10">
    <location>
        <begin position="10"/>
        <end position="117"/>
    </location>
</feature>
<comment type="cofactor">
    <cofactor evidence="1 7">
        <name>FAD</name>
        <dbReference type="ChEBI" id="CHEBI:57692"/>
    </cofactor>
</comment>
<evidence type="ECO:0000259" key="8">
    <source>
        <dbReference type="Pfam" id="PF00441"/>
    </source>
</evidence>
<dbReference type="PROSITE" id="PS00073">
    <property type="entry name" value="ACYL_COA_DH_2"/>
    <property type="match status" value="1"/>
</dbReference>
<dbReference type="InterPro" id="IPR009100">
    <property type="entry name" value="AcylCoA_DH/oxidase_NM_dom_sf"/>
</dbReference>
<dbReference type="RefSeq" id="WP_083097123.1">
    <property type="nucleotide sequence ID" value="NZ_AP022590.1"/>
</dbReference>
<dbReference type="Pfam" id="PF00441">
    <property type="entry name" value="Acyl-CoA_dh_1"/>
    <property type="match status" value="1"/>
</dbReference>